<protein>
    <recommendedName>
        <fullName evidence="13">Olfactory receptor</fullName>
    </recommendedName>
</protein>
<evidence type="ECO:0000313" key="15">
    <source>
        <dbReference type="Ensembl" id="ENSVKKP00000016349.1"/>
    </source>
</evidence>
<dbReference type="AlphaFoldDB" id="A0A8D2L451"/>
<dbReference type="PROSITE" id="PS00237">
    <property type="entry name" value="G_PROTEIN_RECEP_F1_1"/>
    <property type="match status" value="1"/>
</dbReference>
<evidence type="ECO:0000256" key="5">
    <source>
        <dbReference type="ARBA" id="ARBA00022692"/>
    </source>
</evidence>
<dbReference type="InterPro" id="IPR000725">
    <property type="entry name" value="Olfact_rcpt"/>
</dbReference>
<keyword evidence="11 12" id="KW-0807">Transducer</keyword>
<evidence type="ECO:0000256" key="13">
    <source>
        <dbReference type="RuleBase" id="RU363047"/>
    </source>
</evidence>
<feature type="transmembrane region" description="Helical" evidence="13">
    <location>
        <begin position="92"/>
        <end position="114"/>
    </location>
</feature>
<feature type="domain" description="G-protein coupled receptors family 1 profile" evidence="14">
    <location>
        <begin position="35"/>
        <end position="283"/>
    </location>
</feature>
<reference evidence="15" key="1">
    <citation type="submission" date="2025-08" db="UniProtKB">
        <authorList>
            <consortium name="Ensembl"/>
        </authorList>
    </citation>
    <scope>IDENTIFICATION</scope>
</reference>
<dbReference type="Gene3D" id="1.20.1070.10">
    <property type="entry name" value="Rhodopsin 7-helix transmembrane proteins"/>
    <property type="match status" value="1"/>
</dbReference>
<dbReference type="Proteomes" id="UP000694545">
    <property type="component" value="Unplaced"/>
</dbReference>
<dbReference type="Ensembl" id="ENSVKKT00000016746.1">
    <property type="protein sequence ID" value="ENSVKKP00000016349.1"/>
    <property type="gene ID" value="ENSVKKG00000011154.1"/>
</dbReference>
<evidence type="ECO:0000256" key="4">
    <source>
        <dbReference type="ARBA" id="ARBA00022606"/>
    </source>
</evidence>
<dbReference type="GO" id="GO:0004930">
    <property type="term" value="F:G protein-coupled receptor activity"/>
    <property type="evidence" value="ECO:0007669"/>
    <property type="project" value="UniProtKB-KW"/>
</dbReference>
<evidence type="ECO:0000259" key="14">
    <source>
        <dbReference type="PROSITE" id="PS50262"/>
    </source>
</evidence>
<keyword evidence="8 12" id="KW-0297">G-protein coupled receptor</keyword>
<evidence type="ECO:0000256" key="1">
    <source>
        <dbReference type="ARBA" id="ARBA00002936"/>
    </source>
</evidence>
<keyword evidence="5 12" id="KW-0812">Transmembrane</keyword>
<evidence type="ECO:0000256" key="7">
    <source>
        <dbReference type="ARBA" id="ARBA00022989"/>
    </source>
</evidence>
<dbReference type="PANTHER" id="PTHR26452">
    <property type="entry name" value="OLFACTORY RECEPTOR"/>
    <property type="match status" value="1"/>
</dbReference>
<evidence type="ECO:0000256" key="9">
    <source>
        <dbReference type="ARBA" id="ARBA00023136"/>
    </source>
</evidence>
<dbReference type="GO" id="GO:0005886">
    <property type="term" value="C:plasma membrane"/>
    <property type="evidence" value="ECO:0007669"/>
    <property type="project" value="UniProtKB-SubCell"/>
</dbReference>
<feature type="transmembrane region" description="Helical" evidence="13">
    <location>
        <begin position="134"/>
        <end position="152"/>
    </location>
</feature>
<dbReference type="InterPro" id="IPR000276">
    <property type="entry name" value="GPCR_Rhodpsn"/>
</dbReference>
<evidence type="ECO:0000256" key="2">
    <source>
        <dbReference type="ARBA" id="ARBA00004651"/>
    </source>
</evidence>
<comment type="function">
    <text evidence="1">Odorant receptor.</text>
</comment>
<dbReference type="InterPro" id="IPR050516">
    <property type="entry name" value="Olfactory_GPCR"/>
</dbReference>
<dbReference type="PRINTS" id="PR00245">
    <property type="entry name" value="OLFACTORYR"/>
</dbReference>
<evidence type="ECO:0000313" key="16">
    <source>
        <dbReference type="Proteomes" id="UP000694545"/>
    </source>
</evidence>
<dbReference type="InterPro" id="IPR017452">
    <property type="entry name" value="GPCR_Rhodpsn_7TM"/>
</dbReference>
<keyword evidence="7 13" id="KW-1133">Transmembrane helix</keyword>
<keyword evidence="10 12" id="KW-0675">Receptor</keyword>
<feature type="transmembrane region" description="Helical" evidence="13">
    <location>
        <begin position="230"/>
        <end position="253"/>
    </location>
</feature>
<feature type="transmembrane region" description="Helical" evidence="13">
    <location>
        <begin position="20"/>
        <end position="45"/>
    </location>
</feature>
<dbReference type="OMA" id="MEFSHAR"/>
<evidence type="ECO:0000256" key="6">
    <source>
        <dbReference type="ARBA" id="ARBA00022725"/>
    </source>
</evidence>
<dbReference type="GO" id="GO:0004984">
    <property type="term" value="F:olfactory receptor activity"/>
    <property type="evidence" value="ECO:0007669"/>
    <property type="project" value="InterPro"/>
</dbReference>
<evidence type="ECO:0000256" key="11">
    <source>
        <dbReference type="ARBA" id="ARBA00023224"/>
    </source>
</evidence>
<dbReference type="FunFam" id="1.20.1070.10:FF:000037">
    <property type="entry name" value="Olfactory receptor"/>
    <property type="match status" value="1"/>
</dbReference>
<dbReference type="PRINTS" id="PR00237">
    <property type="entry name" value="GPCRRHODOPSN"/>
</dbReference>
<evidence type="ECO:0000256" key="3">
    <source>
        <dbReference type="ARBA" id="ARBA00022475"/>
    </source>
</evidence>
<comment type="similarity">
    <text evidence="12">Belongs to the G-protein coupled receptor 1 family.</text>
</comment>
<keyword evidence="6 13" id="KW-0552">Olfaction</keyword>
<proteinExistence type="inferred from homology"/>
<keyword evidence="9 13" id="KW-0472">Membrane</keyword>
<evidence type="ECO:0000256" key="12">
    <source>
        <dbReference type="RuleBase" id="RU000688"/>
    </source>
</evidence>
<feature type="transmembrane region" description="Helical" evidence="13">
    <location>
        <begin position="185"/>
        <end position="218"/>
    </location>
</feature>
<sequence length="320" mass="36575">MTLLEFLLMEFSHARELQMLHFIMFLLLYLAAVTANLLIISAVAFDHHLHTPMYFFLMNLAIQDVGQLSVIMPKSMTNSLLNTRFISYYGCVTQVLFFIFLMSSDFFLLTVMAYDRYVAICNPLHYEMLMNNHVCIRMIATVWIVSFFYGVLHTGGTFATPFCSNVIHQFFCEIRALLKLTCSNLYLIEVGILFLSAIIALGCFIFIVVTYVHIFTVVLKISSVHGRQKAFSTCLPHLLVYSLFLVTGSFAYFKTTSNSASLLDLAFTLIYSIVPPLMNPIIYSMRNKGIKDALLKLLGLKYSSRDSFSILKHYVFILFI</sequence>
<feature type="transmembrane region" description="Helical" evidence="13">
    <location>
        <begin position="52"/>
        <end position="72"/>
    </location>
</feature>
<dbReference type="Pfam" id="PF13853">
    <property type="entry name" value="7tm_4"/>
    <property type="match status" value="1"/>
</dbReference>
<accession>A0A8D2L451</accession>
<dbReference type="SUPFAM" id="SSF81321">
    <property type="entry name" value="Family A G protein-coupled receptor-like"/>
    <property type="match status" value="1"/>
</dbReference>
<name>A0A8D2L451_VARKO</name>
<keyword evidence="16" id="KW-1185">Reference proteome</keyword>
<keyword evidence="4 13" id="KW-0716">Sensory transduction</keyword>
<evidence type="ECO:0000256" key="8">
    <source>
        <dbReference type="ARBA" id="ARBA00023040"/>
    </source>
</evidence>
<dbReference type="PROSITE" id="PS50262">
    <property type="entry name" value="G_PROTEIN_RECEP_F1_2"/>
    <property type="match status" value="1"/>
</dbReference>
<keyword evidence="3 13" id="KW-1003">Cell membrane</keyword>
<dbReference type="CDD" id="cd15227">
    <property type="entry name" value="7tmA_OR14-like"/>
    <property type="match status" value="1"/>
</dbReference>
<feature type="transmembrane region" description="Helical" evidence="13">
    <location>
        <begin position="265"/>
        <end position="283"/>
    </location>
</feature>
<reference evidence="15" key="2">
    <citation type="submission" date="2025-09" db="UniProtKB">
        <authorList>
            <consortium name="Ensembl"/>
        </authorList>
    </citation>
    <scope>IDENTIFICATION</scope>
</reference>
<organism evidence="15 16">
    <name type="scientific">Varanus komodoensis</name>
    <name type="common">Komodo dragon</name>
    <dbReference type="NCBI Taxonomy" id="61221"/>
    <lineage>
        <taxon>Eukaryota</taxon>
        <taxon>Metazoa</taxon>
        <taxon>Chordata</taxon>
        <taxon>Craniata</taxon>
        <taxon>Vertebrata</taxon>
        <taxon>Euteleostomi</taxon>
        <taxon>Lepidosauria</taxon>
        <taxon>Squamata</taxon>
        <taxon>Bifurcata</taxon>
        <taxon>Unidentata</taxon>
        <taxon>Episquamata</taxon>
        <taxon>Toxicofera</taxon>
        <taxon>Anguimorpha</taxon>
        <taxon>Paleoanguimorpha</taxon>
        <taxon>Varanoidea</taxon>
        <taxon>Varanidae</taxon>
        <taxon>Varanus</taxon>
    </lineage>
</organism>
<comment type="subcellular location">
    <subcellularLocation>
        <location evidence="2 13">Cell membrane</location>
        <topology evidence="2 13">Multi-pass membrane protein</topology>
    </subcellularLocation>
</comment>
<evidence type="ECO:0000256" key="10">
    <source>
        <dbReference type="ARBA" id="ARBA00023170"/>
    </source>
</evidence>